<dbReference type="InterPro" id="IPR036047">
    <property type="entry name" value="F-box-like_dom_sf"/>
</dbReference>
<name>A0A9P6UUM9_9FUNG</name>
<proteinExistence type="predicted"/>
<evidence type="ECO:0008006" key="3">
    <source>
        <dbReference type="Google" id="ProtNLM"/>
    </source>
</evidence>
<protein>
    <recommendedName>
        <fullName evidence="3">F-box domain-containing protein</fullName>
    </recommendedName>
</protein>
<dbReference type="AlphaFoldDB" id="A0A9P6UUM9"/>
<evidence type="ECO:0000313" key="1">
    <source>
        <dbReference type="EMBL" id="KAG0320041.1"/>
    </source>
</evidence>
<accession>A0A9P6UUM9</accession>
<reference evidence="1" key="1">
    <citation type="journal article" date="2020" name="Fungal Divers.">
        <title>Resolving the Mortierellaceae phylogeny through synthesis of multi-gene phylogenetics and phylogenomics.</title>
        <authorList>
            <person name="Vandepol N."/>
            <person name="Liber J."/>
            <person name="Desiro A."/>
            <person name="Na H."/>
            <person name="Kennedy M."/>
            <person name="Barry K."/>
            <person name="Grigoriev I.V."/>
            <person name="Miller A.N."/>
            <person name="O'Donnell K."/>
            <person name="Stajich J.E."/>
            <person name="Bonito G."/>
        </authorList>
    </citation>
    <scope>NUCLEOTIDE SEQUENCE</scope>
    <source>
        <strain evidence="1">NVP60</strain>
    </source>
</reference>
<sequence>MINIYRARTLAIPELIHEIASHLVLHDLTQLVRVSKEWHKTWTPYLWRDIKILTTQQRTAFMEPAAQDALVRHLPPPTSVSVENLLKCIAKSLPHLRRLTLFAEEEPSVRPYTLKEFLETASTELEYLSIGIKFCRGKTAKTTSTATAELKRPVNGSRPHPKLKCFGLYSNLSGDKDRTIVPLVLCEFLRGCANLEIVDDWMQGEKSRESWIWDYPDVMRTLDSLMGVRLRQVHLQPGTAKKEDMDSAIKVTSMFAGTRNGNGNGISTTAATSSLSLVQDALHTVRIDKCPSPMPLTSGAILSAAAATVQPHGVSVISIDNSESMKSPDLLAVLHHGQSLRCLSSNLLPTIRVTEMMSSPPWSCRWITTLKIQISGIPRPDIFTDYKNRLAPTLLRVSMNQSRAIQRKVYTQLGQLIFLRTLSLGANSPGTELEVETDKNGKSMFFDRRMQLSCLEMTLESGLHLLSGLRDLERLSVENMDHRIGVAEILWMSKAWPSIRRVKGLVSCQKGGDVCGRMVPSVRSVIGPGRDCGSKADVIGCDGWHKKKSKDNDILQDKKKKTETVKELQDKIKALRRNVEDDPGRETGYFIFVKSAIWDHRLRKSFVAKTLLSGSAHACLKRALNDEEQSATTRAFAVRVKYIVGTVDQLKIHHY</sequence>
<keyword evidence="2" id="KW-1185">Reference proteome</keyword>
<organism evidence="1 2">
    <name type="scientific">Linnemannia gamsii</name>
    <dbReference type="NCBI Taxonomy" id="64522"/>
    <lineage>
        <taxon>Eukaryota</taxon>
        <taxon>Fungi</taxon>
        <taxon>Fungi incertae sedis</taxon>
        <taxon>Mucoromycota</taxon>
        <taxon>Mortierellomycotina</taxon>
        <taxon>Mortierellomycetes</taxon>
        <taxon>Mortierellales</taxon>
        <taxon>Mortierellaceae</taxon>
        <taxon>Linnemannia</taxon>
    </lineage>
</organism>
<dbReference type="SUPFAM" id="SSF81383">
    <property type="entry name" value="F-box domain"/>
    <property type="match status" value="1"/>
</dbReference>
<gene>
    <name evidence="1" type="ORF">BGZ97_000878</name>
</gene>
<dbReference type="EMBL" id="JAAAIN010000117">
    <property type="protein sequence ID" value="KAG0320041.1"/>
    <property type="molecule type" value="Genomic_DNA"/>
</dbReference>
<dbReference type="OrthoDB" id="10257471at2759"/>
<comment type="caution">
    <text evidence="1">The sequence shown here is derived from an EMBL/GenBank/DDBJ whole genome shotgun (WGS) entry which is preliminary data.</text>
</comment>
<dbReference type="Proteomes" id="UP000823405">
    <property type="component" value="Unassembled WGS sequence"/>
</dbReference>
<evidence type="ECO:0000313" key="2">
    <source>
        <dbReference type="Proteomes" id="UP000823405"/>
    </source>
</evidence>